<proteinExistence type="predicted"/>
<evidence type="ECO:0000313" key="1">
    <source>
        <dbReference type="EMBL" id="TCI08940.1"/>
    </source>
</evidence>
<comment type="caution">
    <text evidence="1">The sequence shown here is derived from an EMBL/GenBank/DDBJ whole genome shotgun (WGS) entry which is preliminary data.</text>
</comment>
<dbReference type="Proteomes" id="UP000291822">
    <property type="component" value="Unassembled WGS sequence"/>
</dbReference>
<name>A0A4R0YQU2_9GAMM</name>
<organism evidence="1 2">
    <name type="scientific">Dyella soli</name>
    <dbReference type="NCBI Taxonomy" id="522319"/>
    <lineage>
        <taxon>Bacteria</taxon>
        <taxon>Pseudomonadati</taxon>
        <taxon>Pseudomonadota</taxon>
        <taxon>Gammaproteobacteria</taxon>
        <taxon>Lysobacterales</taxon>
        <taxon>Rhodanobacteraceae</taxon>
        <taxon>Dyella</taxon>
    </lineage>
</organism>
<dbReference type="AlphaFoldDB" id="A0A4R0YQU2"/>
<accession>A0A4R0YQU2</accession>
<reference evidence="1 2" key="1">
    <citation type="submission" date="2019-02" db="EMBL/GenBank/DDBJ databases">
        <title>Dyella amyloliquefaciens sp. nov., isolated from forest soil.</title>
        <authorList>
            <person name="Gao Z.-H."/>
            <person name="Qiu L.-H."/>
        </authorList>
    </citation>
    <scope>NUCLEOTIDE SEQUENCE [LARGE SCALE GENOMIC DNA]</scope>
    <source>
        <strain evidence="1 2">KACC 12747</strain>
    </source>
</reference>
<dbReference type="EMBL" id="SJTG01000003">
    <property type="protein sequence ID" value="TCI08940.1"/>
    <property type="molecule type" value="Genomic_DNA"/>
</dbReference>
<sequence length="187" mass="20574">MSAAAILAAMALQGCVGDKPVVNAAAQRQLQSLQLFNADTSPRFTFYLACTSDTVNCVNVRNWFEQWATDRHVTLRGAEPTDPSFQDGQPSRAREQALPYRLAVYYQPWMKPSYTVTTLTKNGGSYPPLLGYTATIYVFDSATGKLLQAMPARAEKSADKRKGVANPYLHEQVDSFLASLDPAYANP</sequence>
<evidence type="ECO:0008006" key="3">
    <source>
        <dbReference type="Google" id="ProtNLM"/>
    </source>
</evidence>
<gene>
    <name evidence="1" type="ORF">EZM97_22105</name>
</gene>
<dbReference type="RefSeq" id="WP_131410852.1">
    <property type="nucleotide sequence ID" value="NZ_SJTG01000003.1"/>
</dbReference>
<evidence type="ECO:0000313" key="2">
    <source>
        <dbReference type="Proteomes" id="UP000291822"/>
    </source>
</evidence>
<protein>
    <recommendedName>
        <fullName evidence="3">DUF4136 domain-containing protein</fullName>
    </recommendedName>
</protein>
<keyword evidence="2" id="KW-1185">Reference proteome</keyword>